<keyword evidence="2" id="KW-1185">Reference proteome</keyword>
<reference evidence="1 2" key="1">
    <citation type="submission" date="2019-07" db="EMBL/GenBank/DDBJ databases">
        <title>Whole genome shotgun sequence of Cerasibacillus quisquiliarum NBRC 102429.</title>
        <authorList>
            <person name="Hosoyama A."/>
            <person name="Uohara A."/>
            <person name="Ohji S."/>
            <person name="Ichikawa N."/>
        </authorList>
    </citation>
    <scope>NUCLEOTIDE SEQUENCE [LARGE SCALE GENOMIC DNA]</scope>
    <source>
        <strain evidence="1 2">NBRC 102429</strain>
    </source>
</reference>
<organism evidence="1 2">
    <name type="scientific">Cerasibacillus quisquiliarum</name>
    <dbReference type="NCBI Taxonomy" id="227865"/>
    <lineage>
        <taxon>Bacteria</taxon>
        <taxon>Bacillati</taxon>
        <taxon>Bacillota</taxon>
        <taxon>Bacilli</taxon>
        <taxon>Bacillales</taxon>
        <taxon>Bacillaceae</taxon>
        <taxon>Cerasibacillus</taxon>
    </lineage>
</organism>
<proteinExistence type="predicted"/>
<name>A0A511UZP2_9BACI</name>
<dbReference type="Proteomes" id="UP000321491">
    <property type="component" value="Unassembled WGS sequence"/>
</dbReference>
<accession>A0A511UZP2</accession>
<gene>
    <name evidence="1" type="ORF">CQU01_22970</name>
</gene>
<dbReference type="AlphaFoldDB" id="A0A511UZP2"/>
<evidence type="ECO:0000313" key="1">
    <source>
        <dbReference type="EMBL" id="GEN32059.1"/>
    </source>
</evidence>
<evidence type="ECO:0000313" key="2">
    <source>
        <dbReference type="Proteomes" id="UP000321491"/>
    </source>
</evidence>
<dbReference type="RefSeq" id="WP_146938430.1">
    <property type="nucleotide sequence ID" value="NZ_BJXW01000028.1"/>
</dbReference>
<sequence>MYDELWNLNTISKYLTFVIRKIGHEWNDDTLNGRFNHKKRLPALDLSMMVAISLTIAQTYR</sequence>
<protein>
    <submittedName>
        <fullName evidence="1">Uncharacterized protein</fullName>
    </submittedName>
</protein>
<dbReference type="EMBL" id="BJXW01000028">
    <property type="protein sequence ID" value="GEN32059.1"/>
    <property type="molecule type" value="Genomic_DNA"/>
</dbReference>
<comment type="caution">
    <text evidence="1">The sequence shown here is derived from an EMBL/GenBank/DDBJ whole genome shotgun (WGS) entry which is preliminary data.</text>
</comment>